<feature type="non-terminal residue" evidence="6">
    <location>
        <position position="1"/>
    </location>
</feature>
<evidence type="ECO:0000256" key="2">
    <source>
        <dbReference type="ARBA" id="ARBA00012388"/>
    </source>
</evidence>
<accession>A0A1V9XKV9</accession>
<evidence type="ECO:0000313" key="6">
    <source>
        <dbReference type="EMBL" id="OQR74165.1"/>
    </source>
</evidence>
<dbReference type="OrthoDB" id="10065073at2759"/>
<proteinExistence type="inferred from homology"/>
<dbReference type="GO" id="GO:0048255">
    <property type="term" value="P:mRNA stabilization"/>
    <property type="evidence" value="ECO:0007669"/>
    <property type="project" value="TreeGrafter"/>
</dbReference>
<organism evidence="6 7">
    <name type="scientific">Tropilaelaps mercedesae</name>
    <dbReference type="NCBI Taxonomy" id="418985"/>
    <lineage>
        <taxon>Eukaryota</taxon>
        <taxon>Metazoa</taxon>
        <taxon>Ecdysozoa</taxon>
        <taxon>Arthropoda</taxon>
        <taxon>Chelicerata</taxon>
        <taxon>Arachnida</taxon>
        <taxon>Acari</taxon>
        <taxon>Parasitiformes</taxon>
        <taxon>Mesostigmata</taxon>
        <taxon>Gamasina</taxon>
        <taxon>Dermanyssoidea</taxon>
        <taxon>Laelapidae</taxon>
        <taxon>Tropilaelaps</taxon>
    </lineage>
</organism>
<keyword evidence="3" id="KW-0808">Transferase</keyword>
<evidence type="ECO:0000313" key="7">
    <source>
        <dbReference type="Proteomes" id="UP000192247"/>
    </source>
</evidence>
<evidence type="ECO:0000256" key="4">
    <source>
        <dbReference type="ARBA" id="ARBA00047933"/>
    </source>
</evidence>
<dbReference type="Pfam" id="PF07984">
    <property type="entry name" value="NTP_transf_7"/>
    <property type="match status" value="1"/>
</dbReference>
<name>A0A1V9XKV9_9ACAR</name>
<dbReference type="GO" id="GO:0003723">
    <property type="term" value="F:RNA binding"/>
    <property type="evidence" value="ECO:0007669"/>
    <property type="project" value="TreeGrafter"/>
</dbReference>
<dbReference type="Proteomes" id="UP000192247">
    <property type="component" value="Unassembled WGS sequence"/>
</dbReference>
<dbReference type="PANTHER" id="PTHR12974:SF36">
    <property type="entry name" value="POLYNUCLEOTIDE ADENYLYLTRANSFERASE"/>
    <property type="match status" value="1"/>
</dbReference>
<dbReference type="GO" id="GO:1990817">
    <property type="term" value="F:poly(A) RNA polymerase activity"/>
    <property type="evidence" value="ECO:0007669"/>
    <property type="project" value="UniProtKB-EC"/>
</dbReference>
<keyword evidence="7" id="KW-1185">Reference proteome</keyword>
<dbReference type="EC" id="2.7.7.19" evidence="2"/>
<evidence type="ECO:0000256" key="5">
    <source>
        <dbReference type="SAM" id="MobiDB-lite"/>
    </source>
</evidence>
<reference evidence="6 7" key="1">
    <citation type="journal article" date="2017" name="Gigascience">
        <title>Draft genome of the honey bee ectoparasitic mite, Tropilaelaps mercedesae, is shaped by the parasitic life history.</title>
        <authorList>
            <person name="Dong X."/>
            <person name="Armstrong S.D."/>
            <person name="Xia D."/>
            <person name="Makepeace B.L."/>
            <person name="Darby A.C."/>
            <person name="Kadowaki T."/>
        </authorList>
    </citation>
    <scope>NUCLEOTIDE SEQUENCE [LARGE SCALE GENOMIC DNA]</scope>
    <source>
        <strain evidence="6">Wuxi-XJTLU</strain>
    </source>
</reference>
<dbReference type="AlphaFoldDB" id="A0A1V9XKV9"/>
<comment type="catalytic activity">
    <reaction evidence="4">
        <text>RNA(n) + ATP = RNA(n)-3'-adenine ribonucleotide + diphosphate</text>
        <dbReference type="Rhea" id="RHEA:11332"/>
        <dbReference type="Rhea" id="RHEA-COMP:14527"/>
        <dbReference type="Rhea" id="RHEA-COMP:17347"/>
        <dbReference type="ChEBI" id="CHEBI:30616"/>
        <dbReference type="ChEBI" id="CHEBI:33019"/>
        <dbReference type="ChEBI" id="CHEBI:140395"/>
        <dbReference type="ChEBI" id="CHEBI:173115"/>
        <dbReference type="EC" id="2.7.7.19"/>
    </reaction>
    <physiologicalReaction direction="left-to-right" evidence="4">
        <dbReference type="Rhea" id="RHEA:11333"/>
    </physiologicalReaction>
</comment>
<sequence length="476" mass="53437">QKKVGGQSDKWSVLLQRNSRKNSPEDETFAHSGCPNLPVDGPEMLADDGQDGQRFAVLSYEQVRRLDQVMNESVPINGRGHFPTLDVKLSDLVRVVRRKLEHENGIHVRDIRVNGGVASHVLAPENSPYNDLDLIFTVDLASGKSFEKVKSAVLESLLEFLPDGAGTGTRRQRVSLASLKEAYVHKMVKVTEGDRWSLISLSNAAGRNVELKFVDKMRRQFEFSVDSFQIILDSLLLFYDCSNMTMSDNFYPTVVAESVYGDYQEALYHLRKKLIATRAPEEIRGGGLFKYCHLLVRDYKPAKEEQLKQFERYMCSRFFIDFPDLANQRRKLESYLTNHFIGEEERSNRYAYLIILQRVVDESTVCLMGHERRQTLNLIDELASQTYYEDMLLASSKQHASCGAASASGSAQQLPLELAPGTFVQFSNGGYYYTPFLSQLSQFPTSCICNSTGSSRPSSSGASTPTSEGSAASWTS</sequence>
<dbReference type="InterPro" id="IPR012937">
    <property type="entry name" value="TET5"/>
</dbReference>
<dbReference type="PANTHER" id="PTHR12974">
    <property type="entry name" value="PRION-LIKE- Q/N-RICH -DOMAIN-BEARING PROTEIN PROTEIN 44"/>
    <property type="match status" value="1"/>
</dbReference>
<dbReference type="EMBL" id="MNPL01008576">
    <property type="protein sequence ID" value="OQR74165.1"/>
    <property type="molecule type" value="Genomic_DNA"/>
</dbReference>
<dbReference type="STRING" id="418985.A0A1V9XKV9"/>
<protein>
    <recommendedName>
        <fullName evidence="2">polynucleotide adenylyltransferase</fullName>
        <ecNumber evidence="2">2.7.7.19</ecNumber>
    </recommendedName>
</protein>
<comment type="similarity">
    <text evidence="1">Belongs to the TENT family.</text>
</comment>
<feature type="region of interest" description="Disordered" evidence="5">
    <location>
        <begin position="1"/>
        <end position="32"/>
    </location>
</feature>
<feature type="region of interest" description="Disordered" evidence="5">
    <location>
        <begin position="454"/>
        <end position="476"/>
    </location>
</feature>
<evidence type="ECO:0000256" key="1">
    <source>
        <dbReference type="ARBA" id="ARBA00007631"/>
    </source>
</evidence>
<gene>
    <name evidence="6" type="ORF">BIW11_01013</name>
</gene>
<dbReference type="InParanoid" id="A0A1V9XKV9"/>
<evidence type="ECO:0000256" key="3">
    <source>
        <dbReference type="ARBA" id="ARBA00022679"/>
    </source>
</evidence>
<comment type="caution">
    <text evidence="6">The sequence shown here is derived from an EMBL/GenBank/DDBJ whole genome shotgun (WGS) entry which is preliminary data.</text>
</comment>
<dbReference type="SMART" id="SM01153">
    <property type="entry name" value="DUF1693"/>
    <property type="match status" value="1"/>
</dbReference>